<dbReference type="AlphaFoldDB" id="A0A914EGQ3"/>
<sequence>MLAAMAYNGNRMAEMLGDRRASVIYQCYSKAKGEKVTKIKKSPSSEEWKKSVAKKAVERNLETGQGAPADLDQEDLDEEIDIVINRFEELLDFDDSDVDENLDV</sequence>
<dbReference type="WBParaSite" id="ACRNAN_scaffold7975.g11088.t1">
    <property type="protein sequence ID" value="ACRNAN_scaffold7975.g11088.t1"/>
    <property type="gene ID" value="ACRNAN_scaffold7975.g11088"/>
</dbReference>
<proteinExistence type="predicted"/>
<dbReference type="Proteomes" id="UP000887540">
    <property type="component" value="Unplaced"/>
</dbReference>
<name>A0A914EGQ3_9BILA</name>
<evidence type="ECO:0000313" key="1">
    <source>
        <dbReference type="Proteomes" id="UP000887540"/>
    </source>
</evidence>
<evidence type="ECO:0000313" key="2">
    <source>
        <dbReference type="WBParaSite" id="ACRNAN_scaffold7975.g11088.t1"/>
    </source>
</evidence>
<protein>
    <submittedName>
        <fullName evidence="2">Uncharacterized protein</fullName>
    </submittedName>
</protein>
<organism evidence="1 2">
    <name type="scientific">Acrobeloides nanus</name>
    <dbReference type="NCBI Taxonomy" id="290746"/>
    <lineage>
        <taxon>Eukaryota</taxon>
        <taxon>Metazoa</taxon>
        <taxon>Ecdysozoa</taxon>
        <taxon>Nematoda</taxon>
        <taxon>Chromadorea</taxon>
        <taxon>Rhabditida</taxon>
        <taxon>Tylenchina</taxon>
        <taxon>Cephalobomorpha</taxon>
        <taxon>Cephaloboidea</taxon>
        <taxon>Cephalobidae</taxon>
        <taxon>Acrobeloides</taxon>
    </lineage>
</organism>
<keyword evidence="1" id="KW-1185">Reference proteome</keyword>
<accession>A0A914EGQ3</accession>
<reference evidence="2" key="1">
    <citation type="submission" date="2022-11" db="UniProtKB">
        <authorList>
            <consortium name="WormBaseParasite"/>
        </authorList>
    </citation>
    <scope>IDENTIFICATION</scope>
</reference>